<dbReference type="GO" id="GO:0006813">
    <property type="term" value="P:potassium ion transport"/>
    <property type="evidence" value="ECO:0007669"/>
    <property type="project" value="UniProtKB-UniRule"/>
</dbReference>
<keyword evidence="4 9" id="KW-0375">Hydrogen ion transport</keyword>
<comment type="function">
    <text evidence="9">Contributes to K(+)/H(+) antiport activity by supporting proton efflux to control proton extrusion and homeostasis in chloroplasts in a light-dependent manner to modulate photosynthesis. Prevents excessive induction of non-photochemical quenching (NPQ) under continuous-light conditions. Indirectly promotes efficient inorganic carbon uptake into chloroplasts.</text>
</comment>
<sequence>MELYRRKLLQWFYKAPNRSLGRAYEISKQIKYLRKRDLFHRQIESSTNYGRWAQSAEVQKNTVIQKMYLCIIYWSLLECRINFFLSKIWNNLELFFESKRFQSWVVGSRDDDLKESNVSLRKKSQQRNRYYHTISPFCLSETSPLPSSPLSQKYRSTHSPCGSAKKYGSEREKKIEEMNRKLAWIELFLNNSNNIEDYYRMISPTSRVHDPLKKEVAVDGSIDSSSGTTAYESTSFIPRSINRTLSKFQAELTNHPSPLVLHDFQLARYQALSSIKYIGYLMIFPFLITIVIKKRFLEPWIRQFWNTSQPQIFINSFQEERALSRLQEIEGLLWLNETMGDSNRIQLWNCDTDACNETIQSVVMYNEANIQTILRLSTDITSIITLIFLFATGRRRLAVPNSWIQELFYSLNDTMKAFFIPSLTDSCVGFHSPHGWEILTGYFLERLGLARNKYVISCFVSTFPVISDTVFKYWIFRHLNRVSPSIVATYHTMNE</sequence>
<keyword evidence="7 9" id="KW-0472">Membrane</keyword>
<evidence type="ECO:0000256" key="7">
    <source>
        <dbReference type="ARBA" id="ARBA00023136"/>
    </source>
</evidence>
<evidence type="ECO:0000256" key="8">
    <source>
        <dbReference type="ARBA" id="ARBA00043980"/>
    </source>
</evidence>
<dbReference type="RefSeq" id="YP_009514493.1">
    <property type="nucleotide sequence ID" value="NC_039378.1"/>
</dbReference>
<keyword evidence="6 9" id="KW-0406">Ion transport</keyword>
<dbReference type="HAMAP" id="MF_01308">
    <property type="entry name" value="CemA_PxcA"/>
    <property type="match status" value="1"/>
</dbReference>
<keyword evidence="5 9" id="KW-1133">Transmembrane helix</keyword>
<keyword evidence="9" id="KW-0633">Potassium transport</keyword>
<accession>A0A345HHK0</accession>
<keyword evidence="10" id="KW-0934">Plastid</keyword>
<comment type="similarity">
    <text evidence="8 9">Belongs to the CemA family.</text>
</comment>
<geneLocation type="chloroplast" evidence="10"/>
<comment type="subcellular location">
    <subcellularLocation>
        <location evidence="1">Membrane</location>
        <topology evidence="1">Multi-pass membrane protein</topology>
    </subcellularLocation>
    <subcellularLocation>
        <location evidence="9">Plastid</location>
        <location evidence="9">Chloroplast inner membrane</location>
        <topology evidence="9">Multi-pass membrane protein</topology>
    </subcellularLocation>
</comment>
<dbReference type="GO" id="GO:0015078">
    <property type="term" value="F:proton transmembrane transporter activity"/>
    <property type="evidence" value="ECO:0007669"/>
    <property type="project" value="UniProtKB-UniRule"/>
</dbReference>
<proteinExistence type="inferred from homology"/>
<keyword evidence="10" id="KW-0150">Chloroplast</keyword>
<keyword evidence="9" id="KW-0050">Antiport</keyword>
<dbReference type="AlphaFoldDB" id="A0A345HHK0"/>
<dbReference type="InterPro" id="IPR004282">
    <property type="entry name" value="CemA"/>
</dbReference>
<dbReference type="PANTHER" id="PTHR33650:SF2">
    <property type="entry name" value="CHLOROPLAST ENVELOPE MEMBRANE PROTEIN"/>
    <property type="match status" value="1"/>
</dbReference>
<keyword evidence="2 9" id="KW-0813">Transport</keyword>
<evidence type="ECO:0000313" key="10">
    <source>
        <dbReference type="EMBL" id="AXG76090.1"/>
    </source>
</evidence>
<evidence type="ECO:0000256" key="6">
    <source>
        <dbReference type="ARBA" id="ARBA00023065"/>
    </source>
</evidence>
<dbReference type="Pfam" id="PF03040">
    <property type="entry name" value="CemA"/>
    <property type="match status" value="1"/>
</dbReference>
<keyword evidence="9" id="KW-1001">Plastid inner membrane</keyword>
<organism evidence="10">
    <name type="scientific">Lygodium microphyllum</name>
    <dbReference type="NCBI Taxonomy" id="148566"/>
    <lineage>
        <taxon>Eukaryota</taxon>
        <taxon>Viridiplantae</taxon>
        <taxon>Streptophyta</taxon>
        <taxon>Embryophyta</taxon>
        <taxon>Tracheophyta</taxon>
        <taxon>Polypodiopsida</taxon>
        <taxon>Polypodiidae</taxon>
        <taxon>Schizaeales</taxon>
        <taxon>Lygodiaceae</taxon>
        <taxon>Lygodium</taxon>
    </lineage>
</organism>
<keyword evidence="3 9" id="KW-0812">Transmembrane</keyword>
<protein>
    <recommendedName>
        <fullName evidence="9">Potassium/proton antiporter CemA</fullName>
    </recommendedName>
    <alternativeName>
        <fullName evidence="9">Chloroplast envelope membrane protein A</fullName>
        <shortName evidence="9">CemA</shortName>
    </alternativeName>
</protein>
<evidence type="ECO:0000256" key="1">
    <source>
        <dbReference type="ARBA" id="ARBA00004141"/>
    </source>
</evidence>
<dbReference type="GeneID" id="37868055"/>
<name>A0A345HHK0_9MONI</name>
<comment type="catalytic activity">
    <reaction evidence="9">
        <text>K(+)(in) + H(+)(out) = K(+)(out) + H(+)(in)</text>
        <dbReference type="Rhea" id="RHEA:29467"/>
        <dbReference type="ChEBI" id="CHEBI:15378"/>
        <dbReference type="ChEBI" id="CHEBI:29103"/>
    </reaction>
</comment>
<evidence type="ECO:0000256" key="5">
    <source>
        <dbReference type="ARBA" id="ARBA00022989"/>
    </source>
</evidence>
<gene>
    <name evidence="9 10" type="primary">cemA</name>
</gene>
<dbReference type="GO" id="GO:0015297">
    <property type="term" value="F:antiporter activity"/>
    <property type="evidence" value="ECO:0007669"/>
    <property type="project" value="UniProtKB-KW"/>
</dbReference>
<keyword evidence="9" id="KW-0630">Potassium</keyword>
<dbReference type="EMBL" id="MG761729">
    <property type="protein sequence ID" value="AXG76090.1"/>
    <property type="molecule type" value="Genomic_DNA"/>
</dbReference>
<evidence type="ECO:0000256" key="2">
    <source>
        <dbReference type="ARBA" id="ARBA00022448"/>
    </source>
</evidence>
<evidence type="ECO:0000256" key="9">
    <source>
        <dbReference type="HAMAP-Rule" id="MF_01308"/>
    </source>
</evidence>
<reference evidence="10" key="1">
    <citation type="journal article" date="2018" name="Mitochondrial DNA Part B Resour">
        <title>The complete chloroplast genome of the invasive fern Lygodium microphyllum (Cav.) R. Br.</title>
        <authorList>
            <person name="McCulloch G.A."/>
            <person name="Hereward J.P."/>
            <person name="Lake E.C."/>
            <person name="Smith M.C."/>
            <person name="Purcell M.F."/>
            <person name="Walter G.H."/>
        </authorList>
    </citation>
    <scope>NUCLEOTIDE SEQUENCE</scope>
</reference>
<evidence type="ECO:0000256" key="3">
    <source>
        <dbReference type="ARBA" id="ARBA00022692"/>
    </source>
</evidence>
<evidence type="ECO:0000256" key="4">
    <source>
        <dbReference type="ARBA" id="ARBA00022781"/>
    </source>
</evidence>
<dbReference type="GO" id="GO:0009706">
    <property type="term" value="C:chloroplast inner membrane"/>
    <property type="evidence" value="ECO:0007669"/>
    <property type="project" value="UniProtKB-SubCell"/>
</dbReference>
<dbReference type="PANTHER" id="PTHR33650">
    <property type="entry name" value="CHLOROPLAST ENVELOPE MEMBRANE PROTEIN-RELATED"/>
    <property type="match status" value="1"/>
</dbReference>